<keyword evidence="6 9" id="KW-0326">Glycosidase</keyword>
<dbReference type="InterPro" id="IPR006047">
    <property type="entry name" value="GH13_cat_dom"/>
</dbReference>
<dbReference type="NCBIfam" id="NF006969">
    <property type="entry name" value="PRK09441.1-2"/>
    <property type="match status" value="1"/>
</dbReference>
<reference evidence="10" key="1">
    <citation type="journal article" date="2019" name="Int. J. Syst. Evol. Microbiol.">
        <title>The Global Catalogue of Microorganisms (GCM) 10K type strain sequencing project: providing services to taxonomists for standard genome sequencing and annotation.</title>
        <authorList>
            <consortium name="The Broad Institute Genomics Platform"/>
            <consortium name="The Broad Institute Genome Sequencing Center for Infectious Disease"/>
            <person name="Wu L."/>
            <person name="Ma J."/>
        </authorList>
    </citation>
    <scope>NUCLEOTIDE SEQUENCE [LARGE SCALE GENOMIC DNA]</scope>
    <source>
        <strain evidence="10">CGMCC 1.15067</strain>
    </source>
</reference>
<dbReference type="InterPro" id="IPR017853">
    <property type="entry name" value="GH"/>
</dbReference>
<dbReference type="Pfam" id="PF09154">
    <property type="entry name" value="Alpha-amy_C_pro"/>
    <property type="match status" value="1"/>
</dbReference>
<dbReference type="Gene3D" id="3.20.20.80">
    <property type="entry name" value="Glycosidases"/>
    <property type="match status" value="1"/>
</dbReference>
<dbReference type="Pfam" id="PF00128">
    <property type="entry name" value="Alpha-amylase"/>
    <property type="match status" value="1"/>
</dbReference>
<proteinExistence type="inferred from homology"/>
<dbReference type="GO" id="GO:0004556">
    <property type="term" value="F:alpha-amylase activity"/>
    <property type="evidence" value="ECO:0007669"/>
    <property type="project" value="UniProtKB-EC"/>
</dbReference>
<feature type="region of interest" description="Disordered" evidence="7">
    <location>
        <begin position="505"/>
        <end position="530"/>
    </location>
</feature>
<dbReference type="SMART" id="SM00642">
    <property type="entry name" value="Aamy"/>
    <property type="match status" value="1"/>
</dbReference>
<evidence type="ECO:0000313" key="10">
    <source>
        <dbReference type="Proteomes" id="UP001597403"/>
    </source>
</evidence>
<comment type="similarity">
    <text evidence="2">Belongs to the glycosyl hydrolase 13 family.</text>
</comment>
<evidence type="ECO:0000256" key="4">
    <source>
        <dbReference type="ARBA" id="ARBA00022801"/>
    </source>
</evidence>
<name>A0ABW4V0F8_9BACL</name>
<dbReference type="PANTHER" id="PTHR43447">
    <property type="entry name" value="ALPHA-AMYLASE"/>
    <property type="match status" value="1"/>
</dbReference>
<dbReference type="Gene3D" id="2.40.30.140">
    <property type="match status" value="1"/>
</dbReference>
<evidence type="ECO:0000256" key="3">
    <source>
        <dbReference type="ARBA" id="ARBA00022723"/>
    </source>
</evidence>
<evidence type="ECO:0000256" key="2">
    <source>
        <dbReference type="ARBA" id="ARBA00008061"/>
    </source>
</evidence>
<dbReference type="EMBL" id="JBHUGF010000011">
    <property type="protein sequence ID" value="MFD1992295.1"/>
    <property type="molecule type" value="Genomic_DNA"/>
</dbReference>
<dbReference type="SUPFAM" id="SSF51445">
    <property type="entry name" value="(Trans)glycosidases"/>
    <property type="match status" value="1"/>
</dbReference>
<evidence type="ECO:0000256" key="7">
    <source>
        <dbReference type="SAM" id="MobiDB-lite"/>
    </source>
</evidence>
<keyword evidence="10" id="KW-1185">Reference proteome</keyword>
<evidence type="ECO:0000256" key="5">
    <source>
        <dbReference type="ARBA" id="ARBA00023277"/>
    </source>
</evidence>
<accession>A0ABW4V0F8</accession>
<dbReference type="EC" id="3.2.1.1" evidence="9"/>
<sequence length="530" mass="60885">MSRNVTMMQFFEWHVEADGSHWKRLQETAKDLKKAGIGTVWIPPVTKGHTPQDTGYGVYDLYDLGEFDQKESVRTKYGTKKELLDAIAACHRLGINVYTDLVMNHKAGADETEAFHVIEVDPNNRTEEISEPFEIEGWTKFTFPGRGEEYSAFKWNYHHFNGTDYDARAERTGIFRIADEGKQWNENVDNEFGNYDYLMFANIDYNVPEVREEMINWGKWMIDTTRCDGFRLDAIKHINYEFLREFVGEMINKRGQDFYIVGEFWNPELAATQEFLDTVDYQIDLFDVSLHYKLHEASQSGAAFDLSTIFNDTLVQTHPTHAVTFVDNHDSQPNEALESWIEDWFKPLAYSLILLRKDGYPCVFYGDYFGIGGEHPVEGKKDMLDCLLYSRYNKAYGEQDDYFDDANIIGWVRKGIEEIERSGCAVVMSNSDGGDKRMFIGEEHAGEIWVDMTNAREDHITIEEDGWATFPVNGGSVSVWALPELDIDHEENTEEDDHCVAVPEGEELEGHVVADRGSEDSNDNEPAPTH</sequence>
<comment type="caution">
    <text evidence="9">The sequence shown here is derived from an EMBL/GenBank/DDBJ whole genome shotgun (WGS) entry which is preliminary data.</text>
</comment>
<gene>
    <name evidence="9" type="ORF">ACFSGI_20190</name>
</gene>
<evidence type="ECO:0000256" key="1">
    <source>
        <dbReference type="ARBA" id="ARBA00001913"/>
    </source>
</evidence>
<feature type="compositionally biased region" description="Basic and acidic residues" evidence="7">
    <location>
        <begin position="508"/>
        <end position="519"/>
    </location>
</feature>
<keyword evidence="5" id="KW-0119">Carbohydrate metabolism</keyword>
<dbReference type="InterPro" id="IPR013780">
    <property type="entry name" value="Glyco_hydro_b"/>
</dbReference>
<dbReference type="InterPro" id="IPR013776">
    <property type="entry name" value="A-amylase_thermo"/>
</dbReference>
<evidence type="ECO:0000256" key="6">
    <source>
        <dbReference type="ARBA" id="ARBA00023295"/>
    </source>
</evidence>
<dbReference type="PIRSF" id="PIRSF001021">
    <property type="entry name" value="Alph-amls_thrmst"/>
    <property type="match status" value="1"/>
</dbReference>
<dbReference type="RefSeq" id="WP_204826007.1">
    <property type="nucleotide sequence ID" value="NZ_JBHUGF010000011.1"/>
</dbReference>
<dbReference type="SUPFAM" id="SSF51011">
    <property type="entry name" value="Glycosyl hydrolase domain"/>
    <property type="match status" value="1"/>
</dbReference>
<dbReference type="NCBIfam" id="NF006968">
    <property type="entry name" value="PRK09441.1-1"/>
    <property type="match status" value="1"/>
</dbReference>
<feature type="domain" description="Glycosyl hydrolase family 13 catalytic" evidence="8">
    <location>
        <begin position="5"/>
        <end position="399"/>
    </location>
</feature>
<comment type="cofactor">
    <cofactor evidence="1">
        <name>Ca(2+)</name>
        <dbReference type="ChEBI" id="CHEBI:29108"/>
    </cofactor>
</comment>
<evidence type="ECO:0000313" key="9">
    <source>
        <dbReference type="EMBL" id="MFD1992295.1"/>
    </source>
</evidence>
<dbReference type="Gene3D" id="2.60.40.1180">
    <property type="entry name" value="Golgi alpha-mannosidase II"/>
    <property type="match status" value="1"/>
</dbReference>
<evidence type="ECO:0000259" key="8">
    <source>
        <dbReference type="SMART" id="SM00642"/>
    </source>
</evidence>
<protein>
    <submittedName>
        <fullName evidence="9">Alpha-amylase</fullName>
        <ecNumber evidence="9">3.2.1.1</ecNumber>
    </submittedName>
</protein>
<keyword evidence="3" id="KW-0479">Metal-binding</keyword>
<organism evidence="9 10">
    <name type="scientific">Paenibacillus nicotianae</name>
    <dbReference type="NCBI Taxonomy" id="1526551"/>
    <lineage>
        <taxon>Bacteria</taxon>
        <taxon>Bacillati</taxon>
        <taxon>Bacillota</taxon>
        <taxon>Bacilli</taxon>
        <taxon>Bacillales</taxon>
        <taxon>Paenibacillaceae</taxon>
        <taxon>Paenibacillus</taxon>
    </lineage>
</organism>
<dbReference type="InterPro" id="IPR015237">
    <property type="entry name" value="Alpha-amylase_C_pro"/>
</dbReference>
<keyword evidence="4 9" id="KW-0378">Hydrolase</keyword>
<dbReference type="Proteomes" id="UP001597403">
    <property type="component" value="Unassembled WGS sequence"/>
</dbReference>
<dbReference type="CDD" id="cd11318">
    <property type="entry name" value="AmyAc_bac_fung_AmyA"/>
    <property type="match status" value="1"/>
</dbReference>